<name>A0ABN7UCB0_GIGMA</name>
<keyword evidence="5" id="KW-1185">Reference proteome</keyword>
<feature type="region of interest" description="Disordered" evidence="1">
    <location>
        <begin position="824"/>
        <end position="889"/>
    </location>
</feature>
<evidence type="ECO:0000313" key="4">
    <source>
        <dbReference type="EMBL" id="CAG8561376.1"/>
    </source>
</evidence>
<keyword evidence="2" id="KW-0472">Membrane</keyword>
<feature type="transmembrane region" description="Helical" evidence="2">
    <location>
        <begin position="665"/>
        <end position="691"/>
    </location>
</feature>
<feature type="transmembrane region" description="Helical" evidence="2">
    <location>
        <begin position="639"/>
        <end position="659"/>
    </location>
</feature>
<sequence length="889" mass="99322">MKIQYYELVLVCIFLTLILPTDCDTSNFTYFESGKKSKVPTQPPRTLDIKQYNDGTGNIVVQIIRRNMSANIPPGVVKVCVETLLSLRIIHQNGSVTELDVDLGFQDLNYCFGTNPAQRPIRFYPFYNELILVTYTNATNETDYSTYYEWGMIINWSGDVLSSIQFGPSYVNPVNHAWVPNKAAIRINIDPKRGFLRLAQITGRPESEWKQYAIDEKGHISFLSGDIIGGGITEISTTIGTLDGGYAIVYANVSNVINDDPFAVRAGLYAIFLARNQPNTGIPVALYQTSLPNLNTSTSEQPVSWDLTEGQSTNTIGAFAVLNNNTLLLAQLETPTSWSLLVNDLPRFIGNQDHGYQNFQVNSSYPEINSTVPSNISSITITYYDQVDLSGGNLTIYQIIDSEKTNIRQVASGNSRLCSLSPDGKSVTVKVIPSTFNSPGNQYYVQVDNNFVKSRSFKEPLMGITLRTWQFTIADFKNFTRAGDTTGLLRLSTDGTRMFRQMNSSAKKEFFTSLKNELSQIIPVKAERLSSNQNSQAVNGGTSSEQVLISLTISDSKNTSDRSVPLAIQDLSALITNNDVTMISSGSATKYLDSSYGFTVTPNLWQTYKLKLVGLFVALCVFIILFLGARRREPNGQNLAILQLGLIVFDLIVHLLFVINNSKDIPWLYLPSLIFLVVPIGLNTLIAFWIIMNENTNRKFFAWFLNHGKVVSVFTLLAASDIEALMILQSNIAGFHFFNAPFSNTALTRIFWSACLNIFIEDIPRVVIQAIYLLYTVRYDLIPLLALISSCVTLLVNIIGRIYEGIFRLRHPEIVVDRKSIYDDEDKGKSGEKDDEYNKYRIPGDDYTKDDASWDTNSNRASVVESENTRVSMSGNPRTSKSSFQEPSS</sequence>
<dbReference type="EMBL" id="CAJVQB010002079">
    <property type="protein sequence ID" value="CAG8561376.1"/>
    <property type="molecule type" value="Genomic_DNA"/>
</dbReference>
<evidence type="ECO:0000256" key="3">
    <source>
        <dbReference type="SAM" id="SignalP"/>
    </source>
</evidence>
<proteinExistence type="predicted"/>
<dbReference type="Proteomes" id="UP000789901">
    <property type="component" value="Unassembled WGS sequence"/>
</dbReference>
<gene>
    <name evidence="4" type="ORF">GMARGA_LOCUS5034</name>
</gene>
<comment type="caution">
    <text evidence="4">The sequence shown here is derived from an EMBL/GenBank/DDBJ whole genome shotgun (WGS) entry which is preliminary data.</text>
</comment>
<keyword evidence="3" id="KW-0732">Signal</keyword>
<protein>
    <submittedName>
        <fullName evidence="4">23752_t:CDS:1</fullName>
    </submittedName>
</protein>
<feature type="transmembrane region" description="Helical" evidence="2">
    <location>
        <begin position="608"/>
        <end position="627"/>
    </location>
</feature>
<keyword evidence="2" id="KW-0812">Transmembrane</keyword>
<keyword evidence="2" id="KW-1133">Transmembrane helix</keyword>
<feature type="chain" id="PRO_5045351213" evidence="3">
    <location>
        <begin position="24"/>
        <end position="889"/>
    </location>
</feature>
<feature type="transmembrane region" description="Helical" evidence="2">
    <location>
        <begin position="781"/>
        <end position="800"/>
    </location>
</feature>
<feature type="compositionally biased region" description="Polar residues" evidence="1">
    <location>
        <begin position="854"/>
        <end position="889"/>
    </location>
</feature>
<reference evidence="4 5" key="1">
    <citation type="submission" date="2021-06" db="EMBL/GenBank/DDBJ databases">
        <authorList>
            <person name="Kallberg Y."/>
            <person name="Tangrot J."/>
            <person name="Rosling A."/>
        </authorList>
    </citation>
    <scope>NUCLEOTIDE SEQUENCE [LARGE SCALE GENOMIC DNA]</scope>
    <source>
        <strain evidence="4 5">120-4 pot B 10/14</strain>
    </source>
</reference>
<evidence type="ECO:0000256" key="1">
    <source>
        <dbReference type="SAM" id="MobiDB-lite"/>
    </source>
</evidence>
<evidence type="ECO:0000313" key="5">
    <source>
        <dbReference type="Proteomes" id="UP000789901"/>
    </source>
</evidence>
<accession>A0ABN7UCB0</accession>
<feature type="compositionally biased region" description="Basic and acidic residues" evidence="1">
    <location>
        <begin position="824"/>
        <end position="852"/>
    </location>
</feature>
<evidence type="ECO:0000256" key="2">
    <source>
        <dbReference type="SAM" id="Phobius"/>
    </source>
</evidence>
<organism evidence="4 5">
    <name type="scientific">Gigaspora margarita</name>
    <dbReference type="NCBI Taxonomy" id="4874"/>
    <lineage>
        <taxon>Eukaryota</taxon>
        <taxon>Fungi</taxon>
        <taxon>Fungi incertae sedis</taxon>
        <taxon>Mucoromycota</taxon>
        <taxon>Glomeromycotina</taxon>
        <taxon>Glomeromycetes</taxon>
        <taxon>Diversisporales</taxon>
        <taxon>Gigasporaceae</taxon>
        <taxon>Gigaspora</taxon>
    </lineage>
</organism>
<feature type="signal peptide" evidence="3">
    <location>
        <begin position="1"/>
        <end position="23"/>
    </location>
</feature>